<dbReference type="InterPro" id="IPR044799">
    <property type="entry name" value="SOG1-like"/>
</dbReference>
<gene>
    <name evidence="6" type="ORF">FCM35_KLT02905</name>
</gene>
<proteinExistence type="predicted"/>
<keyword evidence="1" id="KW-0805">Transcription regulation</keyword>
<dbReference type="SUPFAM" id="SSF101941">
    <property type="entry name" value="NAC domain"/>
    <property type="match status" value="1"/>
</dbReference>
<organism evidence="6 7">
    <name type="scientific">Carex littledalei</name>
    <dbReference type="NCBI Taxonomy" id="544730"/>
    <lineage>
        <taxon>Eukaryota</taxon>
        <taxon>Viridiplantae</taxon>
        <taxon>Streptophyta</taxon>
        <taxon>Embryophyta</taxon>
        <taxon>Tracheophyta</taxon>
        <taxon>Spermatophyta</taxon>
        <taxon>Magnoliopsida</taxon>
        <taxon>Liliopsida</taxon>
        <taxon>Poales</taxon>
        <taxon>Cyperaceae</taxon>
        <taxon>Cyperoideae</taxon>
        <taxon>Cariceae</taxon>
        <taxon>Carex</taxon>
        <taxon>Carex subgen. Euthyceras</taxon>
    </lineage>
</organism>
<dbReference type="GO" id="GO:0005634">
    <property type="term" value="C:nucleus"/>
    <property type="evidence" value="ECO:0007669"/>
    <property type="project" value="TreeGrafter"/>
</dbReference>
<evidence type="ECO:0000313" key="6">
    <source>
        <dbReference type="EMBL" id="KAF3331499.1"/>
    </source>
</evidence>
<comment type="caution">
    <text evidence="6">The sequence shown here is derived from an EMBL/GenBank/DDBJ whole genome shotgun (WGS) entry which is preliminary data.</text>
</comment>
<dbReference type="PANTHER" id="PTHR31079">
    <property type="entry name" value="NAC DOMAIN-CONTAINING PROTEIN 73"/>
    <property type="match status" value="1"/>
</dbReference>
<dbReference type="Proteomes" id="UP000623129">
    <property type="component" value="Unassembled WGS sequence"/>
</dbReference>
<keyword evidence="7" id="KW-1185">Reference proteome</keyword>
<sequence length="428" mass="48423">MTGPSWLVDSRRIATKIKNASEQTDPTIAKWPSNPTKSCPNCNHVIDNSDVVHEWPGLPKGVKFDPSDQELLWHLLAKAGRSNTKPHPFIDEFIPTVEQDEGICYTHPKRLPGVKQDGSVSHFFHRTFKAYNTGTRKRRKINTDDSGDVRWHKTGKTKPVSIDGKHIGCKKIMVLYMSTSKGGKPEKTNWVMHQYHLGTDEDEKDGEYVVSKLFYQQQAQKTGEKIVQDVVDEVGMDLNLDMVDVPKLYHTDQTGHEKTVQEPELASEPIVPQEQVDIPEIQKGEDPIEHDEYEKPDNEISQPMEESRWNCEGQFSEELMDSQQLAANISVLNEFLLSQSQSESQMETGCGEEQQKRSLVPCGGGTLSHYVDKPEELKKDLKDCIKVATLENLNYDTDKANEFRLSQLDCYKDNESQDSFLTSLAGAG</sequence>
<keyword evidence="3" id="KW-0804">Transcription</keyword>
<dbReference type="InterPro" id="IPR036093">
    <property type="entry name" value="NAC_dom_sf"/>
</dbReference>
<dbReference type="Gene3D" id="2.170.150.80">
    <property type="entry name" value="NAC domain"/>
    <property type="match status" value="1"/>
</dbReference>
<evidence type="ECO:0000256" key="1">
    <source>
        <dbReference type="ARBA" id="ARBA00023015"/>
    </source>
</evidence>
<dbReference type="PROSITE" id="PS51005">
    <property type="entry name" value="NAC"/>
    <property type="match status" value="1"/>
</dbReference>
<accession>A0A833VQZ3</accession>
<evidence type="ECO:0000259" key="5">
    <source>
        <dbReference type="PROSITE" id="PS51005"/>
    </source>
</evidence>
<keyword evidence="2" id="KW-0238">DNA-binding</keyword>
<protein>
    <submittedName>
        <fullName evidence="6">NAC domain-containing protein 8-like protein</fullName>
    </submittedName>
</protein>
<dbReference type="OrthoDB" id="1882130at2759"/>
<name>A0A833VQZ3_9POAL</name>
<evidence type="ECO:0000256" key="2">
    <source>
        <dbReference type="ARBA" id="ARBA00023125"/>
    </source>
</evidence>
<evidence type="ECO:0000256" key="3">
    <source>
        <dbReference type="ARBA" id="ARBA00023163"/>
    </source>
</evidence>
<dbReference type="Pfam" id="PF02365">
    <property type="entry name" value="NAM"/>
    <property type="match status" value="1"/>
</dbReference>
<dbReference type="PANTHER" id="PTHR31079:SF9">
    <property type="entry name" value="SUPPRESSOR OF GAMMA RESPONSE 1"/>
    <property type="match status" value="1"/>
</dbReference>
<dbReference type="AlphaFoldDB" id="A0A833VQZ3"/>
<dbReference type="GO" id="GO:0003700">
    <property type="term" value="F:DNA-binding transcription factor activity"/>
    <property type="evidence" value="ECO:0007669"/>
    <property type="project" value="InterPro"/>
</dbReference>
<dbReference type="FunFam" id="2.170.150.80:FF:000009">
    <property type="entry name" value="NAC domain-containing protein 8"/>
    <property type="match status" value="1"/>
</dbReference>
<dbReference type="EMBL" id="SWLB01000012">
    <property type="protein sequence ID" value="KAF3331499.1"/>
    <property type="molecule type" value="Genomic_DNA"/>
</dbReference>
<dbReference type="GO" id="GO:0000976">
    <property type="term" value="F:transcription cis-regulatory region binding"/>
    <property type="evidence" value="ECO:0007669"/>
    <property type="project" value="TreeGrafter"/>
</dbReference>
<dbReference type="InterPro" id="IPR003441">
    <property type="entry name" value="NAC-dom"/>
</dbReference>
<reference evidence="6" key="1">
    <citation type="submission" date="2020-01" db="EMBL/GenBank/DDBJ databases">
        <title>Genome sequence of Kobresia littledalei, the first chromosome-level genome in the family Cyperaceae.</title>
        <authorList>
            <person name="Qu G."/>
        </authorList>
    </citation>
    <scope>NUCLEOTIDE SEQUENCE</scope>
    <source>
        <strain evidence="6">C.B.Clarke</strain>
        <tissue evidence="6">Leaf</tissue>
    </source>
</reference>
<evidence type="ECO:0000256" key="4">
    <source>
        <dbReference type="ARBA" id="ARBA00023242"/>
    </source>
</evidence>
<evidence type="ECO:0000313" key="7">
    <source>
        <dbReference type="Proteomes" id="UP000623129"/>
    </source>
</evidence>
<keyword evidence="4" id="KW-0539">Nucleus</keyword>
<feature type="domain" description="NAC" evidence="5">
    <location>
        <begin position="58"/>
        <end position="216"/>
    </location>
</feature>